<evidence type="ECO:0000259" key="2">
    <source>
        <dbReference type="Pfam" id="PF12146"/>
    </source>
</evidence>
<dbReference type="InterPro" id="IPR053145">
    <property type="entry name" value="AB_hydrolase_Est10"/>
</dbReference>
<keyword evidence="1" id="KW-0732">Signal</keyword>
<gene>
    <name evidence="3" type="ORF">CLW00_10197</name>
</gene>
<dbReference type="Pfam" id="PF12146">
    <property type="entry name" value="Hydrolase_4"/>
    <property type="match status" value="1"/>
</dbReference>
<comment type="caution">
    <text evidence="3">The sequence shown here is derived from an EMBL/GenBank/DDBJ whole genome shotgun (WGS) entry which is preliminary data.</text>
</comment>
<dbReference type="GO" id="GO:0052689">
    <property type="term" value="F:carboxylic ester hydrolase activity"/>
    <property type="evidence" value="ECO:0007669"/>
    <property type="project" value="TreeGrafter"/>
</dbReference>
<evidence type="ECO:0000313" key="3">
    <source>
        <dbReference type="EMBL" id="PRY90438.1"/>
    </source>
</evidence>
<sequence length="471" mass="52682">MKKLFFSVYMFLLVLGIQPANCQTVEGQWEGVLEVMGTKLPLIFKFVQEGDSWKGSMDSPSQGAKGIELSKVLIDENMVAFEIAAANIQYEGLLLGEMISGTFKQSGMSFPLDLSKMSDTENEDIPLNRPQTPKEPFPYFSEDVSFQNTKEGITLEGTLTIPDGEGPFPAVILVTGSGPQDRNSTIFDHEPFLVIADFLSRNGIIVLRYDERGVGESDGDFSTATSEDFKNDTQYGLQYLRELPQVQKDKVGMLGHSEGGMIAWMLAAENHKTAVDFIIALAGPVVEIPDLMAKQTEDISRSTGNTQEMVSRQVAINRKFYNLIKENASLSDIKSAIPDLVDEVITTYDLPDEVKLQQKEALLATLEVSLNPWLVYFIQYIPEEDIRKIEIPVFAAFGGKDLQVNAAQNGNKLIELFEGKEELLNLQVYEDLNHLFQKADTGAVAEYQEIEETFNQQVLDDILEFIRELKR</sequence>
<dbReference type="PANTHER" id="PTHR43265">
    <property type="entry name" value="ESTERASE ESTD"/>
    <property type="match status" value="1"/>
</dbReference>
<organism evidence="3 4">
    <name type="scientific">Mongoliibacter ruber</name>
    <dbReference type="NCBI Taxonomy" id="1750599"/>
    <lineage>
        <taxon>Bacteria</taxon>
        <taxon>Pseudomonadati</taxon>
        <taxon>Bacteroidota</taxon>
        <taxon>Cytophagia</taxon>
        <taxon>Cytophagales</taxon>
        <taxon>Cyclobacteriaceae</taxon>
        <taxon>Mongoliibacter</taxon>
    </lineage>
</organism>
<dbReference type="RefSeq" id="WP_106132189.1">
    <property type="nucleotide sequence ID" value="NZ_PVTR01000001.1"/>
</dbReference>
<protein>
    <recommendedName>
        <fullName evidence="2">Serine aminopeptidase S33 domain-containing protein</fullName>
    </recommendedName>
</protein>
<dbReference type="EMBL" id="PVTR01000001">
    <property type="protein sequence ID" value="PRY90438.1"/>
    <property type="molecule type" value="Genomic_DNA"/>
</dbReference>
<dbReference type="AlphaFoldDB" id="A0A2T0WUS4"/>
<dbReference type="InterPro" id="IPR022742">
    <property type="entry name" value="Hydrolase_4"/>
</dbReference>
<dbReference type="SUPFAM" id="SSF53474">
    <property type="entry name" value="alpha/beta-Hydrolases"/>
    <property type="match status" value="1"/>
</dbReference>
<proteinExistence type="predicted"/>
<keyword evidence="4" id="KW-1185">Reference proteome</keyword>
<reference evidence="3 4" key="1">
    <citation type="submission" date="2018-03" db="EMBL/GenBank/DDBJ databases">
        <title>Genomic Encyclopedia of Archaeal and Bacterial Type Strains, Phase II (KMG-II): from individual species to whole genera.</title>
        <authorList>
            <person name="Goeker M."/>
        </authorList>
    </citation>
    <scope>NUCLEOTIDE SEQUENCE [LARGE SCALE GENOMIC DNA]</scope>
    <source>
        <strain evidence="3 4">DSM 27929</strain>
    </source>
</reference>
<evidence type="ECO:0000313" key="4">
    <source>
        <dbReference type="Proteomes" id="UP000238157"/>
    </source>
</evidence>
<evidence type="ECO:0000256" key="1">
    <source>
        <dbReference type="SAM" id="SignalP"/>
    </source>
</evidence>
<feature type="domain" description="Serine aminopeptidase S33" evidence="2">
    <location>
        <begin position="195"/>
        <end position="434"/>
    </location>
</feature>
<accession>A0A2T0WUS4</accession>
<feature type="signal peptide" evidence="1">
    <location>
        <begin position="1"/>
        <end position="22"/>
    </location>
</feature>
<dbReference type="Gene3D" id="3.40.50.1820">
    <property type="entry name" value="alpha/beta hydrolase"/>
    <property type="match status" value="1"/>
</dbReference>
<dbReference type="InterPro" id="IPR029058">
    <property type="entry name" value="AB_hydrolase_fold"/>
</dbReference>
<dbReference type="Proteomes" id="UP000238157">
    <property type="component" value="Unassembled WGS sequence"/>
</dbReference>
<dbReference type="OrthoDB" id="9809549at2"/>
<name>A0A2T0WUS4_9BACT</name>
<dbReference type="PANTHER" id="PTHR43265:SF1">
    <property type="entry name" value="ESTERASE ESTD"/>
    <property type="match status" value="1"/>
</dbReference>
<feature type="chain" id="PRO_5015618360" description="Serine aminopeptidase S33 domain-containing protein" evidence="1">
    <location>
        <begin position="23"/>
        <end position="471"/>
    </location>
</feature>